<evidence type="ECO:0000259" key="2">
    <source>
        <dbReference type="PROSITE" id="PS51819"/>
    </source>
</evidence>
<dbReference type="Gene3D" id="3.10.180.10">
    <property type="entry name" value="2,3-Dihydroxybiphenyl 1,2-Dioxygenase, domain 1"/>
    <property type="match status" value="1"/>
</dbReference>
<dbReference type="InterPro" id="IPR004360">
    <property type="entry name" value="Glyas_Fos-R_dOase_dom"/>
</dbReference>
<dbReference type="InterPro" id="IPR018146">
    <property type="entry name" value="Glyoxalase_1_CS"/>
</dbReference>
<gene>
    <name evidence="3" type="ORF">SAMN05421790_104277</name>
</gene>
<dbReference type="AlphaFoldDB" id="A0A1N7LMT1"/>
<dbReference type="PROSITE" id="PS51819">
    <property type="entry name" value="VOC"/>
    <property type="match status" value="1"/>
</dbReference>
<dbReference type="PROSITE" id="PS00934">
    <property type="entry name" value="GLYOXALASE_I_1"/>
    <property type="match status" value="1"/>
</dbReference>
<dbReference type="PANTHER" id="PTHR21366">
    <property type="entry name" value="GLYOXALASE FAMILY PROTEIN"/>
    <property type="match status" value="1"/>
</dbReference>
<dbReference type="GO" id="GO:0016740">
    <property type="term" value="F:transferase activity"/>
    <property type="evidence" value="ECO:0007669"/>
    <property type="project" value="UniProtKB-KW"/>
</dbReference>
<evidence type="ECO:0000256" key="1">
    <source>
        <dbReference type="ARBA" id="ARBA00022723"/>
    </source>
</evidence>
<keyword evidence="1" id="KW-0479">Metal-binding</keyword>
<feature type="domain" description="VOC" evidence="2">
    <location>
        <begin position="5"/>
        <end position="120"/>
    </location>
</feature>
<keyword evidence="4" id="KW-1185">Reference proteome</keyword>
<protein>
    <submittedName>
        <fullName evidence="3">Metallothiol transferase</fullName>
    </submittedName>
</protein>
<evidence type="ECO:0000313" key="3">
    <source>
        <dbReference type="EMBL" id="SIS75153.1"/>
    </source>
</evidence>
<dbReference type="InterPro" id="IPR029068">
    <property type="entry name" value="Glyas_Bleomycin-R_OHBP_Dase"/>
</dbReference>
<dbReference type="PANTHER" id="PTHR21366:SF14">
    <property type="entry name" value="GLYOXALASE DOMAIN-CONTAINING PROTEIN 5"/>
    <property type="match status" value="1"/>
</dbReference>
<proteinExistence type="predicted"/>
<dbReference type="SUPFAM" id="SSF54593">
    <property type="entry name" value="Glyoxalase/Bleomycin resistance protein/Dihydroxybiphenyl dioxygenase"/>
    <property type="match status" value="1"/>
</dbReference>
<evidence type="ECO:0000313" key="4">
    <source>
        <dbReference type="Proteomes" id="UP000186795"/>
    </source>
</evidence>
<accession>A0A1N7LMT1</accession>
<dbReference type="OrthoDB" id="375220at2"/>
<dbReference type="Proteomes" id="UP000186795">
    <property type="component" value="Unassembled WGS sequence"/>
</dbReference>
<dbReference type="InterPro" id="IPR037523">
    <property type="entry name" value="VOC_core"/>
</dbReference>
<dbReference type="GO" id="GO:0004462">
    <property type="term" value="F:lactoylglutathione lyase activity"/>
    <property type="evidence" value="ECO:0007669"/>
    <property type="project" value="InterPro"/>
</dbReference>
<dbReference type="Pfam" id="PF00903">
    <property type="entry name" value="Glyoxalase"/>
    <property type="match status" value="1"/>
</dbReference>
<dbReference type="EMBL" id="FTOD01000004">
    <property type="protein sequence ID" value="SIS75153.1"/>
    <property type="molecule type" value="Genomic_DNA"/>
</dbReference>
<keyword evidence="3" id="KW-0808">Transferase</keyword>
<sequence length="130" mass="14968">MKVTGFNHVTIRVSNLQRSLKFYRGILGMELVHQGRRDVYLEWGTAWICLLEREGERMDASAGPGVDHVAFTIADEHFDDAVERLREYQVRMIRGPMERGGGRVINFLDPDGTQLELYTGNLEGRMKNWV</sequence>
<dbReference type="GO" id="GO:0046872">
    <property type="term" value="F:metal ion binding"/>
    <property type="evidence" value="ECO:0007669"/>
    <property type="project" value="UniProtKB-KW"/>
</dbReference>
<reference evidence="4" key="1">
    <citation type="submission" date="2017-01" db="EMBL/GenBank/DDBJ databases">
        <authorList>
            <person name="Varghese N."/>
            <person name="Submissions S."/>
        </authorList>
    </citation>
    <scope>NUCLEOTIDE SEQUENCE [LARGE SCALE GENOMIC DNA]</scope>
    <source>
        <strain evidence="4">DSM 45196</strain>
    </source>
</reference>
<dbReference type="RefSeq" id="WP_076524573.1">
    <property type="nucleotide sequence ID" value="NZ_CP048103.1"/>
</dbReference>
<name>A0A1N7LMT1_9BACL</name>
<dbReference type="InterPro" id="IPR050383">
    <property type="entry name" value="GlyoxalaseI/FosfomycinResist"/>
</dbReference>
<organism evidence="3 4">
    <name type="scientific">Kroppenstedtia eburnea</name>
    <dbReference type="NCBI Taxonomy" id="714067"/>
    <lineage>
        <taxon>Bacteria</taxon>
        <taxon>Bacillati</taxon>
        <taxon>Bacillota</taxon>
        <taxon>Bacilli</taxon>
        <taxon>Bacillales</taxon>
        <taxon>Thermoactinomycetaceae</taxon>
        <taxon>Kroppenstedtia</taxon>
    </lineage>
</organism>